<keyword evidence="3" id="KW-1185">Reference proteome</keyword>
<feature type="compositionally biased region" description="Basic residues" evidence="1">
    <location>
        <begin position="371"/>
        <end position="381"/>
    </location>
</feature>
<evidence type="ECO:0000313" key="2">
    <source>
        <dbReference type="EMBL" id="KAJ7191437.1"/>
    </source>
</evidence>
<feature type="compositionally biased region" description="Low complexity" evidence="1">
    <location>
        <begin position="160"/>
        <end position="185"/>
    </location>
</feature>
<gene>
    <name evidence="2" type="ORF">GGX14DRAFT_407231</name>
</gene>
<dbReference type="Proteomes" id="UP001219525">
    <property type="component" value="Unassembled WGS sequence"/>
</dbReference>
<feature type="compositionally biased region" description="Polar residues" evidence="1">
    <location>
        <begin position="403"/>
        <end position="417"/>
    </location>
</feature>
<feature type="region of interest" description="Disordered" evidence="1">
    <location>
        <begin position="160"/>
        <end position="195"/>
    </location>
</feature>
<accession>A0AAD6UQD1</accession>
<evidence type="ECO:0000256" key="1">
    <source>
        <dbReference type="SAM" id="MobiDB-lite"/>
    </source>
</evidence>
<evidence type="ECO:0000313" key="3">
    <source>
        <dbReference type="Proteomes" id="UP001219525"/>
    </source>
</evidence>
<reference evidence="2" key="1">
    <citation type="submission" date="2023-03" db="EMBL/GenBank/DDBJ databases">
        <title>Massive genome expansion in bonnet fungi (Mycena s.s.) driven by repeated elements and novel gene families across ecological guilds.</title>
        <authorList>
            <consortium name="Lawrence Berkeley National Laboratory"/>
            <person name="Harder C.B."/>
            <person name="Miyauchi S."/>
            <person name="Viragh M."/>
            <person name="Kuo A."/>
            <person name="Thoen E."/>
            <person name="Andreopoulos B."/>
            <person name="Lu D."/>
            <person name="Skrede I."/>
            <person name="Drula E."/>
            <person name="Henrissat B."/>
            <person name="Morin E."/>
            <person name="Kohler A."/>
            <person name="Barry K."/>
            <person name="LaButti K."/>
            <person name="Morin E."/>
            <person name="Salamov A."/>
            <person name="Lipzen A."/>
            <person name="Mereny Z."/>
            <person name="Hegedus B."/>
            <person name="Baldrian P."/>
            <person name="Stursova M."/>
            <person name="Weitz H."/>
            <person name="Taylor A."/>
            <person name="Grigoriev I.V."/>
            <person name="Nagy L.G."/>
            <person name="Martin F."/>
            <person name="Kauserud H."/>
        </authorList>
    </citation>
    <scope>NUCLEOTIDE SEQUENCE</scope>
    <source>
        <strain evidence="2">9144</strain>
    </source>
</reference>
<name>A0AAD6UQD1_9AGAR</name>
<comment type="caution">
    <text evidence="2">The sequence shown here is derived from an EMBL/GenBank/DDBJ whole genome shotgun (WGS) entry which is preliminary data.</text>
</comment>
<feature type="compositionally biased region" description="Basic and acidic residues" evidence="1">
    <location>
        <begin position="324"/>
        <end position="366"/>
    </location>
</feature>
<evidence type="ECO:0008006" key="4">
    <source>
        <dbReference type="Google" id="ProtNLM"/>
    </source>
</evidence>
<organism evidence="2 3">
    <name type="scientific">Mycena pura</name>
    <dbReference type="NCBI Taxonomy" id="153505"/>
    <lineage>
        <taxon>Eukaryota</taxon>
        <taxon>Fungi</taxon>
        <taxon>Dikarya</taxon>
        <taxon>Basidiomycota</taxon>
        <taxon>Agaricomycotina</taxon>
        <taxon>Agaricomycetes</taxon>
        <taxon>Agaricomycetidae</taxon>
        <taxon>Agaricales</taxon>
        <taxon>Marasmiineae</taxon>
        <taxon>Mycenaceae</taxon>
        <taxon>Mycena</taxon>
    </lineage>
</organism>
<feature type="compositionally biased region" description="Acidic residues" evidence="1">
    <location>
        <begin position="465"/>
        <end position="476"/>
    </location>
</feature>
<proteinExistence type="predicted"/>
<protein>
    <recommendedName>
        <fullName evidence="4">Chromo domain-containing protein</fullName>
    </recommendedName>
</protein>
<feature type="region of interest" description="Disordered" evidence="1">
    <location>
        <begin position="324"/>
        <end position="478"/>
    </location>
</feature>
<sequence>MSLSHGGFHTQPRTSAPTNQCHCYTETAAGFHIHETHCDCYTAAGWITGLSLPVKATSRLLSEASDGAARQATWMRLKAPLKRYLIGLGDLSPISNSGLHSIARLSYILFKNFKGWSFCNPITGPSHTPSTSSSLSSSRTLRSASSLLSTISNAAPAIHSTSVTSDRTVSTASTTSSHASAIPSTRPSTPPRDVDTTEAALRACYTIAVPSPLRGTASRQALKGENDELRRILKAAGVELEKNHAQMILMNNENGRLRQQLHAKKKKPKRSYTTGEARLMTSDEMMEALLRDEQKKEMKELLNDLRRTKFPGLRLKIRAQEKAQEKQIKDAEKAAKAANREVQRAAKAAEKEAQKAAKAVEREQKAAARTARGHGRGRARSRGASGRSRARGGGGGRGRGSRNTSEPSDSGGENESIQSDEDDCISAMSSNESPQRSPSIGPSPSPCPCPSHSGSSEAIHSAMGEECDSDDSDDGEETRVLSFNGHRWVARRNLELQVMWSDGDVTWEPLSNVDDCAAMDEYLAHCDVEDPIRLSRRKFLIDSAVEATNE</sequence>
<dbReference type="EMBL" id="JARJCW010000133">
    <property type="protein sequence ID" value="KAJ7191437.1"/>
    <property type="molecule type" value="Genomic_DNA"/>
</dbReference>
<dbReference type="AlphaFoldDB" id="A0AAD6UQD1"/>